<dbReference type="PROSITE" id="PS00108">
    <property type="entry name" value="PROTEIN_KINASE_ST"/>
    <property type="match status" value="1"/>
</dbReference>
<feature type="binding site" evidence="18">
    <location>
        <position position="678"/>
    </location>
    <ligand>
        <name>ATP</name>
        <dbReference type="ChEBI" id="CHEBI:30616"/>
    </ligand>
</feature>
<feature type="compositionally biased region" description="Low complexity" evidence="19">
    <location>
        <begin position="867"/>
        <end position="899"/>
    </location>
</feature>
<dbReference type="InterPro" id="IPR008271">
    <property type="entry name" value="Ser/Thr_kinase_AS"/>
</dbReference>
<dbReference type="GO" id="GO:0005634">
    <property type="term" value="C:nucleus"/>
    <property type="evidence" value="ECO:0007669"/>
    <property type="project" value="TreeGrafter"/>
</dbReference>
<sequence length="1253" mass="137795">MEPRAFRVFFLLSSVFFIAVINAVPAQQSPSAIIISTVDGIIFTLDAYHGTLRGMVQSGSSLVSPSSTIQPLFESAENDNSSTPIMQIIPGLDGTLYSYTDRLTPLPVTMKDIIDTGPISTCMSSVDGNGDDNANDASMDDCGVIIGEAKSKLIALDVDDGSIAWVRNEGSLLHGRANISSKHKNTVLLQREDFSIRQVNIDNGEDTWKVHLGSIKALDVKKQSTGRSYTSGKSMGNLASDATQLGRSGSHQSESAFHINSKIGARTNGNAIINANPKVANDFTRPTGDILFEQPFPSVAFGSNGMTLYCLDTIHQDVLWSKQFDSNIASVYGVVSSRMGGGASFVDLKVVDREDEDYEDVSDGIVSHHGVTGKPSSIATSEEETFHTSNPSHPPQLTIVPLSTSSLDGNNQYRNQNLPATANSNDNDGVCAYIGKHDNAFFVASTSKSERNSSNIHYREEQSENILNLFDTGRSDRFEFVADHDTDVQANISHKTEHGLFITWSHVGYIFIFVMIAIVAGRYTYKKRKKAWITLNSPALISLAKIELSKEAELESLSTLNLGRVNTSGGKSSTDLIAFEDAGILATSPFAKSASLPEINLLSKGLSGENKRVSLSATKVESSDASSVFHNNIDGIPLVRYSRYTSEFDEILPLGKGGFGTVFKCMSKMDGREYAVKKVLIRSYVDADGHLPAKFSQKLQKVLREVKILALLDHANIVRYYTAWLEVGDNDFVADNLSSLGQRTNDGLHSRAFSSNLLAGITTFTNSPTRSEGSHHSHHNAANTFMKHDTQRNPLGWNNFMNESIEQDDMSLERKISTDSKKTFEKQGNSDPLASSNDLGFNWDTSHTRNSTSHLIHAASQGSFATSDNSSLNSSDDESSTSSSDCSDSEASSESSQNDSKSRWSTIDEDETGPPVIEKRNRQHILYIQMQLSKKTLLDYFHSREGNIDIPVALRIFGHIARGVEHVHKQGLIHRDLKPSNCFMDDSDVIKIGDFGLSRESGAQNEEEGLEVATQSRSNLGYEEDNVLSAGVGTSSYASPEQMRCSEYDSSSDVYSLGIILFELCYPMQTGMERFKAFEGIRRNNRREFPIDWQRTIKSKFPSIDCMLQRMLSHYAKDRPTAAEVAAHVESVLGEYTVLSLDKSSRTKGSIFLRVEAIDNEGVLTRTIKMIKESTPLVQVLQKSLRAKDSKAIMEFALSVRASDDGLDCDVSTTIQLVLKILETSCEIKVVRIINDTTPSQQQQHNQLPLLRD</sequence>
<comment type="catalytic activity">
    <reaction evidence="17">
        <text>L-seryl-[protein] + ATP = O-phospho-L-seryl-[protein] + ADP + H(+)</text>
        <dbReference type="Rhea" id="RHEA:17989"/>
        <dbReference type="Rhea" id="RHEA-COMP:9863"/>
        <dbReference type="Rhea" id="RHEA-COMP:11604"/>
        <dbReference type="ChEBI" id="CHEBI:15378"/>
        <dbReference type="ChEBI" id="CHEBI:29999"/>
        <dbReference type="ChEBI" id="CHEBI:30616"/>
        <dbReference type="ChEBI" id="CHEBI:83421"/>
        <dbReference type="ChEBI" id="CHEBI:456216"/>
        <dbReference type="EC" id="2.7.11.1"/>
    </reaction>
    <physiologicalReaction direction="left-to-right" evidence="17">
        <dbReference type="Rhea" id="RHEA:17990"/>
    </physiologicalReaction>
</comment>
<dbReference type="GO" id="GO:0017148">
    <property type="term" value="P:negative regulation of translation"/>
    <property type="evidence" value="ECO:0007669"/>
    <property type="project" value="UniProtKB-KW"/>
</dbReference>
<feature type="region of interest" description="Disordered" evidence="19">
    <location>
        <begin position="365"/>
        <end position="399"/>
    </location>
</feature>
<reference evidence="22" key="1">
    <citation type="submission" date="2021-01" db="EMBL/GenBank/DDBJ databases">
        <authorList>
            <person name="Corre E."/>
            <person name="Pelletier E."/>
            <person name="Niang G."/>
            <person name="Scheremetjew M."/>
            <person name="Finn R."/>
            <person name="Kale V."/>
            <person name="Holt S."/>
            <person name="Cochrane G."/>
            <person name="Meng A."/>
            <person name="Brown T."/>
            <person name="Cohen L."/>
        </authorList>
    </citation>
    <scope>NUCLEOTIDE SEQUENCE</scope>
    <source>
        <strain evidence="22">MM31A-1</strain>
    </source>
</reference>
<evidence type="ECO:0000256" key="17">
    <source>
        <dbReference type="ARBA" id="ARBA00048977"/>
    </source>
</evidence>
<evidence type="ECO:0000256" key="12">
    <source>
        <dbReference type="ARBA" id="ARBA00023193"/>
    </source>
</evidence>
<keyword evidence="10" id="KW-0346">Stress response</keyword>
<evidence type="ECO:0000256" key="9">
    <source>
        <dbReference type="ARBA" id="ARBA00022845"/>
    </source>
</evidence>
<keyword evidence="9" id="KW-0810">Translation regulation</keyword>
<dbReference type="InterPro" id="IPR050339">
    <property type="entry name" value="CC_SR_Kinase"/>
</dbReference>
<evidence type="ECO:0000256" key="4">
    <source>
        <dbReference type="ARBA" id="ARBA00022679"/>
    </source>
</evidence>
<evidence type="ECO:0000256" key="5">
    <source>
        <dbReference type="ARBA" id="ARBA00022741"/>
    </source>
</evidence>
<keyword evidence="6" id="KW-0418">Kinase</keyword>
<evidence type="ECO:0000256" key="15">
    <source>
        <dbReference type="ARBA" id="ARBA00041500"/>
    </source>
</evidence>
<organism evidence="22">
    <name type="scientific">Chaetoceros debilis</name>
    <dbReference type="NCBI Taxonomy" id="122233"/>
    <lineage>
        <taxon>Eukaryota</taxon>
        <taxon>Sar</taxon>
        <taxon>Stramenopiles</taxon>
        <taxon>Ochrophyta</taxon>
        <taxon>Bacillariophyta</taxon>
        <taxon>Coscinodiscophyceae</taxon>
        <taxon>Chaetocerotophycidae</taxon>
        <taxon>Chaetocerotales</taxon>
        <taxon>Chaetocerotaceae</taxon>
        <taxon>Chaetoceros</taxon>
    </lineage>
</organism>
<keyword evidence="3" id="KW-0723">Serine/threonine-protein kinase</keyword>
<evidence type="ECO:0000259" key="21">
    <source>
        <dbReference type="PROSITE" id="PS50011"/>
    </source>
</evidence>
<gene>
    <name evidence="22" type="ORF">CDEB00056_LOCUS12437</name>
</gene>
<dbReference type="SMART" id="SM00220">
    <property type="entry name" value="S_TKc"/>
    <property type="match status" value="1"/>
</dbReference>
<dbReference type="PANTHER" id="PTHR11042:SF160">
    <property type="entry name" value="EUKARYOTIC TRANSLATION INITIATION FACTOR 2-ALPHA KINASE 1"/>
    <property type="match status" value="1"/>
</dbReference>
<dbReference type="Gene3D" id="3.30.200.20">
    <property type="entry name" value="Phosphorylase Kinase, domain 1"/>
    <property type="match status" value="1"/>
</dbReference>
<feature type="signal peptide" evidence="20">
    <location>
        <begin position="1"/>
        <end position="23"/>
    </location>
</feature>
<feature type="chain" id="PRO_5031228020" description="non-specific serine/threonine protein kinase" evidence="20">
    <location>
        <begin position="24"/>
        <end position="1253"/>
    </location>
</feature>
<evidence type="ECO:0000256" key="11">
    <source>
        <dbReference type="ARBA" id="ARBA00023180"/>
    </source>
</evidence>
<evidence type="ECO:0000256" key="14">
    <source>
        <dbReference type="ARBA" id="ARBA00037982"/>
    </source>
</evidence>
<keyword evidence="7" id="KW-0256">Endoplasmic reticulum</keyword>
<evidence type="ECO:0000256" key="8">
    <source>
        <dbReference type="ARBA" id="ARBA00022840"/>
    </source>
</evidence>
<comment type="similarity">
    <text evidence="14">Belongs to the protein kinase superfamily. Ser/Thr protein kinase family. GCN2 subfamily.</text>
</comment>
<evidence type="ECO:0000256" key="19">
    <source>
        <dbReference type="SAM" id="MobiDB-lite"/>
    </source>
</evidence>
<evidence type="ECO:0000256" key="1">
    <source>
        <dbReference type="ARBA" id="ARBA00004115"/>
    </source>
</evidence>
<keyword evidence="5 18" id="KW-0547">Nucleotide-binding</keyword>
<dbReference type="GO" id="GO:0005524">
    <property type="term" value="F:ATP binding"/>
    <property type="evidence" value="ECO:0007669"/>
    <property type="project" value="UniProtKB-UniRule"/>
</dbReference>
<evidence type="ECO:0000256" key="3">
    <source>
        <dbReference type="ARBA" id="ARBA00022527"/>
    </source>
</evidence>
<name>A0A7S3Q6P5_9STRA</name>
<dbReference type="PANTHER" id="PTHR11042">
    <property type="entry name" value="EUKARYOTIC TRANSLATION INITIATION FACTOR 2-ALPHA KINASE EIF2-ALPHA KINASE -RELATED"/>
    <property type="match status" value="1"/>
</dbReference>
<dbReference type="GO" id="GO:0004694">
    <property type="term" value="F:eukaryotic translation initiation factor 2alpha kinase activity"/>
    <property type="evidence" value="ECO:0007669"/>
    <property type="project" value="TreeGrafter"/>
</dbReference>
<dbReference type="EMBL" id="HBIO01016139">
    <property type="protein sequence ID" value="CAE0467585.1"/>
    <property type="molecule type" value="Transcribed_RNA"/>
</dbReference>
<dbReference type="InterPro" id="IPR011009">
    <property type="entry name" value="Kinase-like_dom_sf"/>
</dbReference>
<dbReference type="GO" id="GO:0005789">
    <property type="term" value="C:endoplasmic reticulum membrane"/>
    <property type="evidence" value="ECO:0007669"/>
    <property type="project" value="UniProtKB-SubCell"/>
</dbReference>
<evidence type="ECO:0000256" key="2">
    <source>
        <dbReference type="ARBA" id="ARBA00012513"/>
    </source>
</evidence>
<feature type="domain" description="Protein kinase" evidence="21">
    <location>
        <begin position="648"/>
        <end position="1133"/>
    </location>
</feature>
<dbReference type="InterPro" id="IPR017441">
    <property type="entry name" value="Protein_kinase_ATP_BS"/>
</dbReference>
<dbReference type="PROSITE" id="PS00107">
    <property type="entry name" value="PROTEIN_KINASE_ATP"/>
    <property type="match status" value="1"/>
</dbReference>
<comment type="catalytic activity">
    <reaction evidence="16">
        <text>L-threonyl-[protein] + ATP = O-phospho-L-threonyl-[protein] + ADP + H(+)</text>
        <dbReference type="Rhea" id="RHEA:46608"/>
        <dbReference type="Rhea" id="RHEA-COMP:11060"/>
        <dbReference type="Rhea" id="RHEA-COMP:11605"/>
        <dbReference type="ChEBI" id="CHEBI:15378"/>
        <dbReference type="ChEBI" id="CHEBI:30013"/>
        <dbReference type="ChEBI" id="CHEBI:30616"/>
        <dbReference type="ChEBI" id="CHEBI:61977"/>
        <dbReference type="ChEBI" id="CHEBI:456216"/>
        <dbReference type="EC" id="2.7.11.1"/>
    </reaction>
    <physiologicalReaction direction="left-to-right" evidence="16">
        <dbReference type="Rhea" id="RHEA:46609"/>
    </physiologicalReaction>
</comment>
<dbReference type="Gene3D" id="1.10.510.10">
    <property type="entry name" value="Transferase(Phosphotransferase) domain 1"/>
    <property type="match status" value="1"/>
</dbReference>
<evidence type="ECO:0000256" key="6">
    <source>
        <dbReference type="ARBA" id="ARBA00022777"/>
    </source>
</evidence>
<dbReference type="AlphaFoldDB" id="A0A7S3Q6P5"/>
<dbReference type="InterPro" id="IPR000719">
    <property type="entry name" value="Prot_kinase_dom"/>
</dbReference>
<evidence type="ECO:0000256" key="18">
    <source>
        <dbReference type="PROSITE-ProRule" id="PRU10141"/>
    </source>
</evidence>
<keyword evidence="20" id="KW-0732">Signal</keyword>
<protein>
    <recommendedName>
        <fullName evidence="2">non-specific serine/threonine protein kinase</fullName>
        <ecNumber evidence="2">2.7.11.1</ecNumber>
    </recommendedName>
    <alternativeName>
        <fullName evidence="15">PRKR-like endoplasmic reticulum kinase</fullName>
    </alternativeName>
</protein>
<keyword evidence="13" id="KW-0834">Unfolded protein response</keyword>
<dbReference type="SUPFAM" id="SSF56112">
    <property type="entry name" value="Protein kinase-like (PK-like)"/>
    <property type="match status" value="1"/>
</dbReference>
<dbReference type="PROSITE" id="PS50011">
    <property type="entry name" value="PROTEIN_KINASE_DOM"/>
    <property type="match status" value="1"/>
</dbReference>
<keyword evidence="4" id="KW-0808">Transferase</keyword>
<dbReference type="Pfam" id="PF00069">
    <property type="entry name" value="Pkinase"/>
    <property type="match status" value="2"/>
</dbReference>
<dbReference type="SUPFAM" id="SSF50998">
    <property type="entry name" value="Quinoprotein alcohol dehydrogenase-like"/>
    <property type="match status" value="1"/>
</dbReference>
<dbReference type="GO" id="GO:0006986">
    <property type="term" value="P:response to unfolded protein"/>
    <property type="evidence" value="ECO:0007669"/>
    <property type="project" value="UniProtKB-KW"/>
</dbReference>
<dbReference type="EC" id="2.7.11.1" evidence="2"/>
<keyword evidence="12" id="KW-0652">Protein synthesis inhibitor</keyword>
<comment type="subcellular location">
    <subcellularLocation>
        <location evidence="1">Endoplasmic reticulum membrane</location>
        <topology evidence="1">Single-pass type I membrane protein</topology>
    </subcellularLocation>
</comment>
<dbReference type="InterPro" id="IPR015943">
    <property type="entry name" value="WD40/YVTN_repeat-like_dom_sf"/>
</dbReference>
<evidence type="ECO:0000256" key="7">
    <source>
        <dbReference type="ARBA" id="ARBA00022824"/>
    </source>
</evidence>
<evidence type="ECO:0000256" key="20">
    <source>
        <dbReference type="SAM" id="SignalP"/>
    </source>
</evidence>
<proteinExistence type="inferred from homology"/>
<evidence type="ECO:0000256" key="13">
    <source>
        <dbReference type="ARBA" id="ARBA00023230"/>
    </source>
</evidence>
<keyword evidence="11" id="KW-0325">Glycoprotein</keyword>
<accession>A0A7S3Q6P5</accession>
<dbReference type="InterPro" id="IPR011047">
    <property type="entry name" value="Quinoprotein_ADH-like_sf"/>
</dbReference>
<dbReference type="Gene3D" id="2.130.10.10">
    <property type="entry name" value="YVTN repeat-like/Quinoprotein amine dehydrogenase"/>
    <property type="match status" value="1"/>
</dbReference>
<evidence type="ECO:0000256" key="10">
    <source>
        <dbReference type="ARBA" id="ARBA00023016"/>
    </source>
</evidence>
<feature type="region of interest" description="Disordered" evidence="19">
    <location>
        <begin position="864"/>
        <end position="918"/>
    </location>
</feature>
<evidence type="ECO:0000256" key="16">
    <source>
        <dbReference type="ARBA" id="ARBA00048659"/>
    </source>
</evidence>
<keyword evidence="8 18" id="KW-0067">ATP-binding</keyword>
<evidence type="ECO:0000313" key="22">
    <source>
        <dbReference type="EMBL" id="CAE0467585.1"/>
    </source>
</evidence>